<dbReference type="AlphaFoldDB" id="A0A2G9I5B8"/>
<proteinExistence type="predicted"/>
<gene>
    <name evidence="1" type="ORF">CDL12_02324</name>
</gene>
<dbReference type="Proteomes" id="UP000231279">
    <property type="component" value="Unassembled WGS sequence"/>
</dbReference>
<organism evidence="1 2">
    <name type="scientific">Handroanthus impetiginosus</name>
    <dbReference type="NCBI Taxonomy" id="429701"/>
    <lineage>
        <taxon>Eukaryota</taxon>
        <taxon>Viridiplantae</taxon>
        <taxon>Streptophyta</taxon>
        <taxon>Embryophyta</taxon>
        <taxon>Tracheophyta</taxon>
        <taxon>Spermatophyta</taxon>
        <taxon>Magnoliopsida</taxon>
        <taxon>eudicotyledons</taxon>
        <taxon>Gunneridae</taxon>
        <taxon>Pentapetalae</taxon>
        <taxon>asterids</taxon>
        <taxon>lamiids</taxon>
        <taxon>Lamiales</taxon>
        <taxon>Bignoniaceae</taxon>
        <taxon>Crescentiina</taxon>
        <taxon>Tabebuia alliance</taxon>
        <taxon>Handroanthus</taxon>
    </lineage>
</organism>
<name>A0A2G9I5B8_9LAMI</name>
<comment type="caution">
    <text evidence="1">The sequence shown here is derived from an EMBL/GenBank/DDBJ whole genome shotgun (WGS) entry which is preliminary data.</text>
</comment>
<keyword evidence="2" id="KW-1185">Reference proteome</keyword>
<evidence type="ECO:0000313" key="2">
    <source>
        <dbReference type="Proteomes" id="UP000231279"/>
    </source>
</evidence>
<reference evidence="2" key="1">
    <citation type="journal article" date="2018" name="Gigascience">
        <title>Genome assembly of the Pink Ipe (Handroanthus impetiginosus, Bignoniaceae), a highly valued, ecologically keystone Neotropical timber forest tree.</title>
        <authorList>
            <person name="Silva-Junior O.B."/>
            <person name="Grattapaglia D."/>
            <person name="Novaes E."/>
            <person name="Collevatti R.G."/>
        </authorList>
    </citation>
    <scope>NUCLEOTIDE SEQUENCE [LARGE SCALE GENOMIC DNA]</scope>
    <source>
        <strain evidence="2">cv. UFG-1</strain>
    </source>
</reference>
<evidence type="ECO:0000313" key="1">
    <source>
        <dbReference type="EMBL" id="PIN24936.1"/>
    </source>
</evidence>
<accession>A0A2G9I5B8</accession>
<dbReference type="EMBL" id="NKXS01000339">
    <property type="protein sequence ID" value="PIN24936.1"/>
    <property type="molecule type" value="Genomic_DNA"/>
</dbReference>
<protein>
    <submittedName>
        <fullName evidence="1">Uncharacterized protein</fullName>
    </submittedName>
</protein>
<sequence length="77" mass="9044">MASSKLSIISSLLPHFHHNSMTLFFSLPIQPTPSQSSKIKPRKRKKKRKVLHKMKNNKIAYSNCFIREEDQNPTFQF</sequence>